<comment type="subcellular location">
    <subcellularLocation>
        <location evidence="10">Cell membrane</location>
        <topology evidence="10">Multi-pass membrane protein</topology>
    </subcellularLocation>
</comment>
<gene>
    <name evidence="10" type="primary">plsY</name>
    <name evidence="11" type="ORF">ACFQ38_08325</name>
</gene>
<keyword evidence="2 10" id="KW-0444">Lipid biosynthesis</keyword>
<evidence type="ECO:0000256" key="1">
    <source>
        <dbReference type="ARBA" id="ARBA00022475"/>
    </source>
</evidence>
<keyword evidence="8 10" id="KW-0594">Phospholipid biosynthesis</keyword>
<keyword evidence="6 10" id="KW-0443">Lipid metabolism</keyword>
<dbReference type="RefSeq" id="WP_381480358.1">
    <property type="nucleotide sequence ID" value="NZ_JBHTLT010000039.1"/>
</dbReference>
<feature type="transmembrane region" description="Helical" evidence="10">
    <location>
        <begin position="80"/>
        <end position="98"/>
    </location>
</feature>
<keyword evidence="12" id="KW-1185">Reference proteome</keyword>
<dbReference type="EMBL" id="JBHTLT010000039">
    <property type="protein sequence ID" value="MFD1205107.1"/>
    <property type="molecule type" value="Genomic_DNA"/>
</dbReference>
<feature type="transmembrane region" description="Helical" evidence="10">
    <location>
        <begin position="163"/>
        <end position="185"/>
    </location>
</feature>
<dbReference type="Proteomes" id="UP001597231">
    <property type="component" value="Unassembled WGS sequence"/>
</dbReference>
<comment type="similarity">
    <text evidence="10">Belongs to the PlsY family.</text>
</comment>
<sequence length="186" mass="19781">MQTTFLIIACYTIGNFLTAVIVGKLLYKRDIRALGSGNTGARNAGKVFGKIGFILTFLGDGAKGAIAVMLAHWAGYDGTMLLVCLFAATVGHIFPVFYKFHGGKGISTFLGGVLFYEPFICAIMAGIFLVLISLIKNFTVAGLAAIATIPFTILMLGRGLDEAAMLLLLVVLICIAHKKDIMAIAK</sequence>
<keyword evidence="11" id="KW-0012">Acyltransferase</keyword>
<evidence type="ECO:0000256" key="8">
    <source>
        <dbReference type="ARBA" id="ARBA00023209"/>
    </source>
</evidence>
<dbReference type="SMART" id="SM01207">
    <property type="entry name" value="G3P_acyltransf"/>
    <property type="match status" value="1"/>
</dbReference>
<dbReference type="GO" id="GO:0016746">
    <property type="term" value="F:acyltransferase activity"/>
    <property type="evidence" value="ECO:0007669"/>
    <property type="project" value="UniProtKB-KW"/>
</dbReference>
<keyword evidence="3 10" id="KW-0808">Transferase</keyword>
<comment type="function">
    <text evidence="10">Catalyzes the transfer of an acyl group from acyl-phosphate (acyl-PO(4)) to glycerol-3-phosphate (G3P) to form lysophosphatidic acid (LPA). This enzyme utilizes acyl-phosphate as fatty acyl donor, but not acyl-CoA or acyl-ACP.</text>
</comment>
<comment type="caution">
    <text evidence="11">The sequence shown here is derived from an EMBL/GenBank/DDBJ whole genome shotgun (WGS) entry which is preliminary data.</text>
</comment>
<evidence type="ECO:0000256" key="6">
    <source>
        <dbReference type="ARBA" id="ARBA00023098"/>
    </source>
</evidence>
<dbReference type="PANTHER" id="PTHR30309:SF0">
    <property type="entry name" value="GLYCEROL-3-PHOSPHATE ACYLTRANSFERASE-RELATED"/>
    <property type="match status" value="1"/>
</dbReference>
<keyword evidence="5 10" id="KW-1133">Transmembrane helix</keyword>
<keyword evidence="7 10" id="KW-0472">Membrane</keyword>
<organism evidence="11 12">
    <name type="scientific">Sporosarcina contaminans</name>
    <dbReference type="NCBI Taxonomy" id="633403"/>
    <lineage>
        <taxon>Bacteria</taxon>
        <taxon>Bacillati</taxon>
        <taxon>Bacillota</taxon>
        <taxon>Bacilli</taxon>
        <taxon>Bacillales</taxon>
        <taxon>Caryophanaceae</taxon>
        <taxon>Sporosarcina</taxon>
    </lineage>
</organism>
<dbReference type="InterPro" id="IPR003811">
    <property type="entry name" value="G3P_acylTferase_PlsY"/>
</dbReference>
<evidence type="ECO:0000313" key="12">
    <source>
        <dbReference type="Proteomes" id="UP001597231"/>
    </source>
</evidence>
<feature type="transmembrane region" description="Helical" evidence="10">
    <location>
        <begin position="110"/>
        <end position="132"/>
    </location>
</feature>
<dbReference type="EC" id="2.3.1.275" evidence="10"/>
<reference evidence="12" key="1">
    <citation type="journal article" date="2019" name="Int. J. Syst. Evol. Microbiol.">
        <title>The Global Catalogue of Microorganisms (GCM) 10K type strain sequencing project: providing services to taxonomists for standard genome sequencing and annotation.</title>
        <authorList>
            <consortium name="The Broad Institute Genomics Platform"/>
            <consortium name="The Broad Institute Genome Sequencing Center for Infectious Disease"/>
            <person name="Wu L."/>
            <person name="Ma J."/>
        </authorList>
    </citation>
    <scope>NUCLEOTIDE SEQUENCE [LARGE SCALE GENOMIC DNA]</scope>
    <source>
        <strain evidence="12">CCUG 53915</strain>
    </source>
</reference>
<accession>A0ABW3U0L2</accession>
<protein>
    <recommendedName>
        <fullName evidence="10">Glycerol-3-phosphate acyltransferase</fullName>
    </recommendedName>
    <alternativeName>
        <fullName evidence="10">Acyl-PO4 G3P acyltransferase</fullName>
    </alternativeName>
    <alternativeName>
        <fullName evidence="10">Acyl-phosphate--glycerol-3-phosphate acyltransferase</fullName>
    </alternativeName>
    <alternativeName>
        <fullName evidence="10">G3P acyltransferase</fullName>
        <shortName evidence="10">GPAT</shortName>
        <ecNumber evidence="10">2.3.1.275</ecNumber>
    </alternativeName>
    <alternativeName>
        <fullName evidence="10">Lysophosphatidic acid synthase</fullName>
        <shortName evidence="10">LPA synthase</shortName>
    </alternativeName>
</protein>
<evidence type="ECO:0000256" key="9">
    <source>
        <dbReference type="ARBA" id="ARBA00023264"/>
    </source>
</evidence>
<keyword evidence="1 10" id="KW-1003">Cell membrane</keyword>
<evidence type="ECO:0000256" key="5">
    <source>
        <dbReference type="ARBA" id="ARBA00022989"/>
    </source>
</evidence>
<evidence type="ECO:0000313" key="11">
    <source>
        <dbReference type="EMBL" id="MFD1205107.1"/>
    </source>
</evidence>
<evidence type="ECO:0000256" key="3">
    <source>
        <dbReference type="ARBA" id="ARBA00022679"/>
    </source>
</evidence>
<evidence type="ECO:0000256" key="10">
    <source>
        <dbReference type="HAMAP-Rule" id="MF_01043"/>
    </source>
</evidence>
<proteinExistence type="inferred from homology"/>
<dbReference type="PANTHER" id="PTHR30309">
    <property type="entry name" value="INNER MEMBRANE PROTEIN YGIH"/>
    <property type="match status" value="1"/>
</dbReference>
<keyword evidence="4 10" id="KW-0812">Transmembrane</keyword>
<comment type="pathway">
    <text evidence="10">Lipid metabolism; phospholipid metabolism.</text>
</comment>
<feature type="transmembrane region" description="Helical" evidence="10">
    <location>
        <begin position="47"/>
        <end position="74"/>
    </location>
</feature>
<evidence type="ECO:0000256" key="2">
    <source>
        <dbReference type="ARBA" id="ARBA00022516"/>
    </source>
</evidence>
<evidence type="ECO:0000256" key="7">
    <source>
        <dbReference type="ARBA" id="ARBA00023136"/>
    </source>
</evidence>
<evidence type="ECO:0000256" key="4">
    <source>
        <dbReference type="ARBA" id="ARBA00022692"/>
    </source>
</evidence>
<keyword evidence="9 10" id="KW-1208">Phospholipid metabolism</keyword>
<comment type="subunit">
    <text evidence="10">Probably interacts with PlsX.</text>
</comment>
<dbReference type="HAMAP" id="MF_01043">
    <property type="entry name" value="PlsY"/>
    <property type="match status" value="1"/>
</dbReference>
<dbReference type="Pfam" id="PF02660">
    <property type="entry name" value="G3P_acyltransf"/>
    <property type="match status" value="1"/>
</dbReference>
<comment type="catalytic activity">
    <reaction evidence="10">
        <text>an acyl phosphate + sn-glycerol 3-phosphate = a 1-acyl-sn-glycero-3-phosphate + phosphate</text>
        <dbReference type="Rhea" id="RHEA:34075"/>
        <dbReference type="ChEBI" id="CHEBI:43474"/>
        <dbReference type="ChEBI" id="CHEBI:57597"/>
        <dbReference type="ChEBI" id="CHEBI:57970"/>
        <dbReference type="ChEBI" id="CHEBI:59918"/>
        <dbReference type="EC" id="2.3.1.275"/>
    </reaction>
</comment>
<name>A0ABW3U0L2_9BACL</name>
<feature type="transmembrane region" description="Helical" evidence="10">
    <location>
        <begin position="6"/>
        <end position="27"/>
    </location>
</feature>